<feature type="domain" description="Polyphosphate kinase N-terminal" evidence="9">
    <location>
        <begin position="3"/>
        <end position="102"/>
    </location>
</feature>
<dbReference type="SUPFAM" id="SSF56024">
    <property type="entry name" value="Phospholipase D/nuclease"/>
    <property type="match status" value="2"/>
</dbReference>
<evidence type="ECO:0000256" key="4">
    <source>
        <dbReference type="ARBA" id="ARBA00022777"/>
    </source>
</evidence>
<organism evidence="12 13">
    <name type="scientific">Treponema saccharophilum DSM 2985</name>
    <dbReference type="NCBI Taxonomy" id="907348"/>
    <lineage>
        <taxon>Bacteria</taxon>
        <taxon>Pseudomonadati</taxon>
        <taxon>Spirochaetota</taxon>
        <taxon>Spirochaetia</taxon>
        <taxon>Spirochaetales</taxon>
        <taxon>Treponemataceae</taxon>
        <taxon>Treponema</taxon>
    </lineage>
</organism>
<dbReference type="RefSeq" id="WP_002706061.1">
    <property type="nucleotide sequence ID" value="NZ_AGRW01000053.1"/>
</dbReference>
<dbReference type="PIRSF" id="PIRSF015589">
    <property type="entry name" value="PP_kinase"/>
    <property type="match status" value="1"/>
</dbReference>
<dbReference type="SUPFAM" id="SSF140356">
    <property type="entry name" value="PPK N-terminal domain-like"/>
    <property type="match status" value="1"/>
</dbReference>
<comment type="function">
    <text evidence="6 7">Catalyzes the reversible transfer of the terminal phosphate of ATP to form a long-chain polyphosphate (polyP).</text>
</comment>
<evidence type="ECO:0000256" key="2">
    <source>
        <dbReference type="ARBA" id="ARBA00022679"/>
    </source>
</evidence>
<evidence type="ECO:0000256" key="3">
    <source>
        <dbReference type="ARBA" id="ARBA00022741"/>
    </source>
</evidence>
<dbReference type="STRING" id="907348.TresaDRAFT_0722"/>
<keyword evidence="4 6" id="KW-0418">Kinase</keyword>
<dbReference type="Pfam" id="PF02503">
    <property type="entry name" value="PP_kinase"/>
    <property type="match status" value="1"/>
</dbReference>
<dbReference type="CDD" id="cd09165">
    <property type="entry name" value="PLDc_PaPPK1_C1_like"/>
    <property type="match status" value="1"/>
</dbReference>
<dbReference type="Pfam" id="PF13090">
    <property type="entry name" value="PP_kinase_C"/>
    <property type="match status" value="1"/>
</dbReference>
<dbReference type="EC" id="2.7.4.1" evidence="6 7"/>
<dbReference type="NCBIfam" id="NF003917">
    <property type="entry name" value="PRK05443.1-1"/>
    <property type="match status" value="1"/>
</dbReference>
<sequence>MKYFNRDQSWVEFNARILNEGMRKDNPLMERIKFLGIVSTNFDEFFEVRIASMKRAIADGTAEEGTEKILSKISERCHRLIGHLYDELHRDVMEELPKFGVRYISVNDFSEQQRAFAGTFFQNEIFPLLTPLRSEGRFPHFPGNEVFIAFKVSMIDGVKNQSAWLDGAEKSPRVSFVQIPRSLERIIWLPSDGDEKHFTMIDDIILEFGTSLFPGFSVESAMLFSIDRDADMGVDEESSQFIEAMEDVIASRHNSFAVRLICSKCSEEDEELICTLAENLGLSDEDVYRIKGPLHPEDFSVVEETAARNALVGIPAVFEPWKTFSPMKKSNKSVWELVESGDRLIFLPYESFDPVTKLIESAADDPKVLAIKMTLYRTERNSAIVKSLIRAARNGKQVTVFVELKARFDEERNISWASQLEKSGAIVIYGIVNLKVHGKAMMIIRRESDGIRRYVHLSTGNYNAKTAKIYSDLALLSTNPEIANDITLFFNLISGYSALQTMKQIAVAPINLKSRLLSMIKREAESSTPENPGMIVAKMNALGHEEIIDALYEASRKGVRILLNIRGICQLVPGIPGQSENITVVSIVGRYLEHARAVYFKNSGNEEIYLSSADWMPRNLDRRVELLFPILDKKCFSEIKDDLMMYFDDDTHSSILQSDGTWLPAPAGGKFSVQKQLHEKYRMQNEIAKKKAVEFKIRRK</sequence>
<dbReference type="NCBIfam" id="TIGR03705">
    <property type="entry name" value="poly_P_kin"/>
    <property type="match status" value="1"/>
</dbReference>
<evidence type="ECO:0000259" key="8">
    <source>
        <dbReference type="Pfam" id="PF02503"/>
    </source>
</evidence>
<dbReference type="InterPro" id="IPR036832">
    <property type="entry name" value="PPK_N_dom_sf"/>
</dbReference>
<comment type="caution">
    <text evidence="12">The sequence shown here is derived from an EMBL/GenBank/DDBJ whole genome shotgun (WGS) entry which is preliminary data.</text>
</comment>
<dbReference type="GO" id="GO:0005524">
    <property type="term" value="F:ATP binding"/>
    <property type="evidence" value="ECO:0007669"/>
    <property type="project" value="UniProtKB-KW"/>
</dbReference>
<dbReference type="PANTHER" id="PTHR30218:SF0">
    <property type="entry name" value="POLYPHOSPHATE KINASE"/>
    <property type="match status" value="1"/>
</dbReference>
<evidence type="ECO:0000313" key="13">
    <source>
        <dbReference type="Proteomes" id="UP000003571"/>
    </source>
</evidence>
<evidence type="ECO:0000256" key="6">
    <source>
        <dbReference type="HAMAP-Rule" id="MF_00347"/>
    </source>
</evidence>
<dbReference type="InterPro" id="IPR036830">
    <property type="entry name" value="PP_kinase_middle_dom_sf"/>
</dbReference>
<feature type="domain" description="Polyphosphate kinase C-terminal" evidence="10">
    <location>
        <begin position="506"/>
        <end position="673"/>
    </location>
</feature>
<comment type="similarity">
    <text evidence="6 7">Belongs to the polyphosphate kinase 1 (PPK1) family.</text>
</comment>
<feature type="domain" description="Polyphosphate kinase middle" evidence="8">
    <location>
        <begin position="113"/>
        <end position="299"/>
    </location>
</feature>
<dbReference type="Gene3D" id="3.30.1840.10">
    <property type="entry name" value="Polyphosphate kinase middle domain"/>
    <property type="match status" value="1"/>
</dbReference>
<dbReference type="PANTHER" id="PTHR30218">
    <property type="entry name" value="POLYPHOSPHATE KINASE"/>
    <property type="match status" value="1"/>
</dbReference>
<dbReference type="HAMAP" id="MF_00347">
    <property type="entry name" value="Polyphosphate_kinase"/>
    <property type="match status" value="1"/>
</dbReference>
<feature type="binding site" evidence="6">
    <location>
        <position position="470"/>
    </location>
    <ligand>
        <name>ATP</name>
        <dbReference type="ChEBI" id="CHEBI:30616"/>
    </ligand>
</feature>
<evidence type="ECO:0000256" key="1">
    <source>
        <dbReference type="ARBA" id="ARBA00022553"/>
    </source>
</evidence>
<dbReference type="InterPro" id="IPR003414">
    <property type="entry name" value="PP_kinase"/>
</dbReference>
<dbReference type="PATRIC" id="fig|907348.3.peg.2489"/>
<protein>
    <recommendedName>
        <fullName evidence="6 7">Polyphosphate kinase</fullName>
        <ecNumber evidence="6 7">2.7.4.1</ecNumber>
    </recommendedName>
    <alternativeName>
        <fullName evidence="6">ATP-polyphosphate phosphotransferase</fullName>
    </alternativeName>
    <alternativeName>
        <fullName evidence="6">Polyphosphoric acid kinase</fullName>
    </alternativeName>
</protein>
<feature type="binding site" evidence="6">
    <location>
        <position position="407"/>
    </location>
    <ligand>
        <name>Mg(2+)</name>
        <dbReference type="ChEBI" id="CHEBI:18420"/>
    </ligand>
</feature>
<evidence type="ECO:0000313" key="12">
    <source>
        <dbReference type="EMBL" id="EIC00897.1"/>
    </source>
</evidence>
<accession>H7ENG9</accession>
<comment type="PTM">
    <text evidence="6 7">An intermediate of this reaction is the autophosphorylated ppk in which a phosphate is covalently linked to a histidine residue through a N-P bond.</text>
</comment>
<proteinExistence type="inferred from homology"/>
<dbReference type="NCBIfam" id="NF003921">
    <property type="entry name" value="PRK05443.2-2"/>
    <property type="match status" value="1"/>
</dbReference>
<dbReference type="GO" id="GO:0046872">
    <property type="term" value="F:metal ion binding"/>
    <property type="evidence" value="ECO:0007669"/>
    <property type="project" value="UniProtKB-KW"/>
</dbReference>
<keyword evidence="3 6" id="KW-0547">Nucleotide-binding</keyword>
<dbReference type="Gene3D" id="3.30.870.10">
    <property type="entry name" value="Endonuclease Chain A"/>
    <property type="match status" value="2"/>
</dbReference>
<dbReference type="Gene3D" id="1.20.58.310">
    <property type="entry name" value="Polyphosphate kinase N-terminal domain"/>
    <property type="match status" value="1"/>
</dbReference>
<keyword evidence="6" id="KW-0460">Magnesium</keyword>
<dbReference type="GO" id="GO:0008976">
    <property type="term" value="F:polyphosphate kinase activity"/>
    <property type="evidence" value="ECO:0007669"/>
    <property type="project" value="UniProtKB-UniRule"/>
</dbReference>
<feature type="binding site" evidence="6">
    <location>
        <position position="41"/>
    </location>
    <ligand>
        <name>ATP</name>
        <dbReference type="ChEBI" id="CHEBI:30616"/>
    </ligand>
</feature>
<dbReference type="AlphaFoldDB" id="H7ENG9"/>
<dbReference type="Pfam" id="PF13089">
    <property type="entry name" value="PP_kinase_N"/>
    <property type="match status" value="1"/>
</dbReference>
<keyword evidence="2 6" id="KW-0808">Transferase</keyword>
<dbReference type="InterPro" id="IPR025200">
    <property type="entry name" value="PPK_C_dom2"/>
</dbReference>
<keyword evidence="1 6" id="KW-0597">Phosphoprotein</keyword>
<dbReference type="InterPro" id="IPR041108">
    <property type="entry name" value="PP_kinase_C_1"/>
</dbReference>
<dbReference type="GO" id="GO:0006799">
    <property type="term" value="P:polyphosphate biosynthetic process"/>
    <property type="evidence" value="ECO:0007669"/>
    <property type="project" value="UniProtKB-UniRule"/>
</dbReference>
<feature type="domain" description="Polyphosphate kinase C-terminal" evidence="11">
    <location>
        <begin position="334"/>
        <end position="497"/>
    </location>
</feature>
<dbReference type="GO" id="GO:0009358">
    <property type="term" value="C:polyphosphate kinase complex"/>
    <property type="evidence" value="ECO:0007669"/>
    <property type="project" value="InterPro"/>
</dbReference>
<dbReference type="InterPro" id="IPR025198">
    <property type="entry name" value="PPK_N_dom"/>
</dbReference>
<dbReference type="EMBL" id="AGRW01000053">
    <property type="protein sequence ID" value="EIC00897.1"/>
    <property type="molecule type" value="Genomic_DNA"/>
</dbReference>
<keyword evidence="13" id="KW-1185">Reference proteome</keyword>
<feature type="binding site" evidence="6">
    <location>
        <position position="594"/>
    </location>
    <ligand>
        <name>ATP</name>
        <dbReference type="ChEBI" id="CHEBI:30616"/>
    </ligand>
</feature>
<feature type="active site" description="Phosphohistidine intermediate" evidence="6">
    <location>
        <position position="437"/>
    </location>
</feature>
<name>H7ENG9_9SPIR</name>
<evidence type="ECO:0000256" key="5">
    <source>
        <dbReference type="ARBA" id="ARBA00022840"/>
    </source>
</evidence>
<dbReference type="OrthoDB" id="9761456at2"/>
<feature type="binding site" evidence="6">
    <location>
        <position position="566"/>
    </location>
    <ligand>
        <name>ATP</name>
        <dbReference type="ChEBI" id="CHEBI:30616"/>
    </ligand>
</feature>
<evidence type="ECO:0000259" key="9">
    <source>
        <dbReference type="Pfam" id="PF13089"/>
    </source>
</evidence>
<comment type="cofactor">
    <cofactor evidence="6">
        <name>Mg(2+)</name>
        <dbReference type="ChEBI" id="CHEBI:18420"/>
    </cofactor>
</comment>
<gene>
    <name evidence="6" type="primary">ppk</name>
    <name evidence="12" type="ORF">TresaDRAFT_0722</name>
</gene>
<dbReference type="CDD" id="cd09168">
    <property type="entry name" value="PLDc_PaPPK1_C2_like"/>
    <property type="match status" value="1"/>
</dbReference>
<evidence type="ECO:0000256" key="7">
    <source>
        <dbReference type="RuleBase" id="RU003800"/>
    </source>
</evidence>
<dbReference type="Pfam" id="PF17941">
    <property type="entry name" value="PP_kinase_C_1"/>
    <property type="match status" value="1"/>
</dbReference>
<reference evidence="12 13" key="1">
    <citation type="submission" date="2011-09" db="EMBL/GenBank/DDBJ databases">
        <title>The draft genome of Treponema saccharophilum DSM 2985.</title>
        <authorList>
            <consortium name="US DOE Joint Genome Institute (JGI-PGF)"/>
            <person name="Lucas S."/>
            <person name="Copeland A."/>
            <person name="Lapidus A."/>
            <person name="Glavina del Rio T."/>
            <person name="Dalin E."/>
            <person name="Tice H."/>
            <person name="Bruce D."/>
            <person name="Goodwin L."/>
            <person name="Pitluck S."/>
            <person name="Peters L."/>
            <person name="Kyrpides N."/>
            <person name="Mavromatis K."/>
            <person name="Ivanova N."/>
            <person name="Markowitz V."/>
            <person name="Cheng J.-F."/>
            <person name="Hugenholtz P."/>
            <person name="Woyke T."/>
            <person name="Wu D."/>
            <person name="Gronow S."/>
            <person name="Wellnitz S."/>
            <person name="Brambilla E."/>
            <person name="Klenk H.-P."/>
            <person name="Eisen J.A."/>
        </authorList>
    </citation>
    <scope>NUCLEOTIDE SEQUENCE [LARGE SCALE GENOMIC DNA]</scope>
    <source>
        <strain evidence="12 13">DSM 2985</strain>
    </source>
</reference>
<evidence type="ECO:0000259" key="10">
    <source>
        <dbReference type="Pfam" id="PF13090"/>
    </source>
</evidence>
<evidence type="ECO:0000259" key="11">
    <source>
        <dbReference type="Pfam" id="PF17941"/>
    </source>
</evidence>
<feature type="binding site" evidence="6">
    <location>
        <position position="377"/>
    </location>
    <ligand>
        <name>Mg(2+)</name>
        <dbReference type="ChEBI" id="CHEBI:18420"/>
    </ligand>
</feature>
<dbReference type="eggNOG" id="COG0855">
    <property type="taxonomic scope" value="Bacteria"/>
</dbReference>
<keyword evidence="6" id="KW-0479">Metal-binding</keyword>
<dbReference type="InterPro" id="IPR024953">
    <property type="entry name" value="PP_kinase_middle"/>
</dbReference>
<comment type="catalytic activity">
    <reaction evidence="6 7">
        <text>[phosphate](n) + ATP = [phosphate](n+1) + ADP</text>
        <dbReference type="Rhea" id="RHEA:19573"/>
        <dbReference type="Rhea" id="RHEA-COMP:9859"/>
        <dbReference type="Rhea" id="RHEA-COMP:14280"/>
        <dbReference type="ChEBI" id="CHEBI:16838"/>
        <dbReference type="ChEBI" id="CHEBI:30616"/>
        <dbReference type="ChEBI" id="CHEBI:456216"/>
        <dbReference type="EC" id="2.7.4.1"/>
    </reaction>
</comment>
<dbReference type="Proteomes" id="UP000003571">
    <property type="component" value="Unassembled WGS sequence"/>
</dbReference>
<dbReference type="SUPFAM" id="SSF143724">
    <property type="entry name" value="PHP14-like"/>
    <property type="match status" value="1"/>
</dbReference>
<keyword evidence="5 6" id="KW-0067">ATP-binding</keyword>